<dbReference type="EMBL" id="CM046397">
    <property type="protein sequence ID" value="KAI8536505.1"/>
    <property type="molecule type" value="Genomic_DNA"/>
</dbReference>
<comment type="caution">
    <text evidence="1">The sequence shown here is derived from an EMBL/GenBank/DDBJ whole genome shotgun (WGS) entry which is preliminary data.</text>
</comment>
<protein>
    <submittedName>
        <fullName evidence="1">Uncharacterized protein</fullName>
    </submittedName>
</protein>
<evidence type="ECO:0000313" key="2">
    <source>
        <dbReference type="Proteomes" id="UP001062846"/>
    </source>
</evidence>
<gene>
    <name evidence="1" type="ORF">RHMOL_Rhmol10G0262300</name>
</gene>
<dbReference type="Proteomes" id="UP001062846">
    <property type="component" value="Chromosome 10"/>
</dbReference>
<accession>A0ACC0M6P8</accession>
<reference evidence="1" key="1">
    <citation type="submission" date="2022-02" db="EMBL/GenBank/DDBJ databases">
        <title>Plant Genome Project.</title>
        <authorList>
            <person name="Zhang R.-G."/>
        </authorList>
    </citation>
    <scope>NUCLEOTIDE SEQUENCE</scope>
    <source>
        <strain evidence="1">AT1</strain>
    </source>
</reference>
<keyword evidence="2" id="KW-1185">Reference proteome</keyword>
<organism evidence="1 2">
    <name type="scientific">Rhododendron molle</name>
    <name type="common">Chinese azalea</name>
    <name type="synonym">Azalea mollis</name>
    <dbReference type="NCBI Taxonomy" id="49168"/>
    <lineage>
        <taxon>Eukaryota</taxon>
        <taxon>Viridiplantae</taxon>
        <taxon>Streptophyta</taxon>
        <taxon>Embryophyta</taxon>
        <taxon>Tracheophyta</taxon>
        <taxon>Spermatophyta</taxon>
        <taxon>Magnoliopsida</taxon>
        <taxon>eudicotyledons</taxon>
        <taxon>Gunneridae</taxon>
        <taxon>Pentapetalae</taxon>
        <taxon>asterids</taxon>
        <taxon>Ericales</taxon>
        <taxon>Ericaceae</taxon>
        <taxon>Ericoideae</taxon>
        <taxon>Rhodoreae</taxon>
        <taxon>Rhododendron</taxon>
    </lineage>
</organism>
<sequence>MSAPPSKSSKPSESSTLDGVAVGGGGGEAAVARGGKCSGYGVVAGRGSSVAKREYCTLFSLVFLFLLVAFYFPVFLFLLLVASFPLFPSLILLLLLLERERRMVSLEAVRLKGQESVKSLPEHLQHLTALEELDLEGFCGLESLSKWLGNLYSLQSLFIGCR</sequence>
<name>A0ACC0M6P8_RHOML</name>
<proteinExistence type="predicted"/>
<evidence type="ECO:0000313" key="1">
    <source>
        <dbReference type="EMBL" id="KAI8536505.1"/>
    </source>
</evidence>